<sequence>MKNTTTALALIISAVCTQAYADEEDKVWISIGSDATQTLKSVMQSQAQSILPDSLASNSKAWVGQVNDKQLAELSHQMHEDHHRCGGYMVHSSAESAMAASIMPETLAAFPIPDITQQDIVNAWLPQINASAITGTIGSLTSFINRFYTTTSGAQASDWIANEWRSLTASLPNASVQQVSHAGYNQKSVVLTITGSEKPDEWVIIGGHLDSTIGSHTGENSVAPGADDDASGIASVTEVIRVLSENNFKPKRSIAFMAYAAEEVGLRGSQDLANRYQSEGKNVVSALQLDMTNYNGSPEDIVFITDYTDSNLTTFLTRLVDEYIPTITYGFDRCGYACSDHASWHNAGFPAAMPFESKFNDYNPKIHTMHDTLENSDPTGAHAVKFTKLGLAYAIETANATGGTTPPPTGNVLKDGVPVTGLSGATGSQVRYSFELPAQKTLQISTSGGSGDVDLYVSFGTEATKQNWDCRPYRYGNNEVCTFSGATPGTYSILLNGYSQYSGVTLKASTQ</sequence>
<dbReference type="PANTHER" id="PTHR12147:SF56">
    <property type="entry name" value="AMINOPEPTIDASE YDR415C-RELATED"/>
    <property type="match status" value="1"/>
</dbReference>
<feature type="binding site" evidence="8">
    <location>
        <position position="228"/>
    </location>
    <ligand>
        <name>Zn(2+)</name>
        <dbReference type="ChEBI" id="CHEBI:29105"/>
        <label>1</label>
    </ligand>
</feature>
<keyword evidence="2" id="KW-0645">Protease</keyword>
<dbReference type="Proteomes" id="UP000027192">
    <property type="component" value="Unassembled WGS sequence"/>
</dbReference>
<reference evidence="13 14" key="1">
    <citation type="submission" date="2014-04" db="EMBL/GenBank/DDBJ databases">
        <title>Draft genome sequence of Photobacterium halotolerans S2753: a solonamide, ngercheumicin and holomycin producer.</title>
        <authorList>
            <person name="Machado H.R."/>
            <person name="Gram L."/>
        </authorList>
    </citation>
    <scope>NUCLEOTIDE SEQUENCE [LARGE SCALE GENOMIC DNA]</scope>
    <source>
        <strain evidence="13 14">S2753</strain>
    </source>
</reference>
<feature type="binding site" evidence="8">
    <location>
        <position position="290"/>
    </location>
    <ligand>
        <name>Zn(2+)</name>
        <dbReference type="ChEBI" id="CHEBI:29105"/>
        <label>1</label>
    </ligand>
</feature>
<feature type="binding site" evidence="8">
    <location>
        <position position="263"/>
    </location>
    <ligand>
        <name>Zn(2+)</name>
        <dbReference type="ChEBI" id="CHEBI:29105"/>
        <label>2</label>
        <note>catalytic</note>
    </ligand>
</feature>
<accession>A0A066RR70</accession>
<evidence type="ECO:0000256" key="7">
    <source>
        <dbReference type="ARBA" id="ARBA00023145"/>
    </source>
</evidence>
<keyword evidence="1 13" id="KW-0031">Aminopeptidase</keyword>
<evidence type="ECO:0000256" key="5">
    <source>
        <dbReference type="ARBA" id="ARBA00022801"/>
    </source>
</evidence>
<dbReference type="EMBL" id="JMIB01000021">
    <property type="protein sequence ID" value="KDM91606.1"/>
    <property type="molecule type" value="Genomic_DNA"/>
</dbReference>
<dbReference type="Gene3D" id="3.40.630.10">
    <property type="entry name" value="Zn peptidases"/>
    <property type="match status" value="1"/>
</dbReference>
<keyword evidence="9" id="KW-1015">Disulfide bond</keyword>
<dbReference type="PIRSF" id="PIRSF036685">
    <property type="entry name" value="BacLeuNPeptidase"/>
    <property type="match status" value="1"/>
</dbReference>
<evidence type="ECO:0000313" key="14">
    <source>
        <dbReference type="Proteomes" id="UP000027192"/>
    </source>
</evidence>
<evidence type="ECO:0000313" key="13">
    <source>
        <dbReference type="EMBL" id="KDM91606.1"/>
    </source>
</evidence>
<protein>
    <submittedName>
        <fullName evidence="13">Aminopeptidase</fullName>
    </submittedName>
</protein>
<comment type="cofactor">
    <cofactor evidence="8">
        <name>Zn(2+)</name>
        <dbReference type="ChEBI" id="CHEBI:29105"/>
    </cofactor>
    <text evidence="8">Binds 2 Zn(2+) ions per subunit.</text>
</comment>
<feature type="binding site" evidence="8">
    <location>
        <position position="208"/>
    </location>
    <ligand>
        <name>Zn(2+)</name>
        <dbReference type="ChEBI" id="CHEBI:29105"/>
        <label>1</label>
    </ligand>
</feature>
<dbReference type="PANTHER" id="PTHR12147">
    <property type="entry name" value="METALLOPEPTIDASE M28 FAMILY MEMBER"/>
    <property type="match status" value="1"/>
</dbReference>
<evidence type="ECO:0000256" key="6">
    <source>
        <dbReference type="ARBA" id="ARBA00022833"/>
    </source>
</evidence>
<keyword evidence="4 10" id="KW-0732">Signal</keyword>
<feature type="disulfide bond" evidence="9">
    <location>
        <begin position="334"/>
        <end position="338"/>
    </location>
</feature>
<dbReference type="GO" id="GO:0004177">
    <property type="term" value="F:aminopeptidase activity"/>
    <property type="evidence" value="ECO:0007669"/>
    <property type="project" value="UniProtKB-KW"/>
</dbReference>
<dbReference type="Gene3D" id="2.60.120.380">
    <property type="match status" value="1"/>
</dbReference>
<keyword evidence="5" id="KW-0378">Hydrolase</keyword>
<evidence type="ECO:0000256" key="4">
    <source>
        <dbReference type="ARBA" id="ARBA00022729"/>
    </source>
</evidence>
<keyword evidence="14" id="KW-1185">Reference proteome</keyword>
<proteinExistence type="predicted"/>
<dbReference type="AlphaFoldDB" id="A0A066RR70"/>
<feature type="binding site" evidence="8">
    <location>
        <position position="367"/>
    </location>
    <ligand>
        <name>Zn(2+)</name>
        <dbReference type="ChEBI" id="CHEBI:29105"/>
        <label>2</label>
        <note>catalytic</note>
    </ligand>
</feature>
<organism evidence="13 14">
    <name type="scientific">Photobacterium galatheae</name>
    <dbReference type="NCBI Taxonomy" id="1654360"/>
    <lineage>
        <taxon>Bacteria</taxon>
        <taxon>Pseudomonadati</taxon>
        <taxon>Pseudomonadota</taxon>
        <taxon>Gammaproteobacteria</taxon>
        <taxon>Vibrionales</taxon>
        <taxon>Vibrionaceae</taxon>
        <taxon>Photobacterium</taxon>
    </lineage>
</organism>
<dbReference type="STRING" id="1654360.EA58_11320"/>
<gene>
    <name evidence="13" type="ORF">EA58_11320</name>
</gene>
<dbReference type="GO" id="GO:0008235">
    <property type="term" value="F:metalloexopeptidase activity"/>
    <property type="evidence" value="ECO:0007669"/>
    <property type="project" value="InterPro"/>
</dbReference>
<dbReference type="InterPro" id="IPR045175">
    <property type="entry name" value="M28_fam"/>
</dbReference>
<evidence type="ECO:0000259" key="12">
    <source>
        <dbReference type="Pfam" id="PF04389"/>
    </source>
</evidence>
<feature type="domain" description="Peptidase M28" evidence="12">
    <location>
        <begin position="189"/>
        <end position="387"/>
    </location>
</feature>
<dbReference type="RefSeq" id="WP_036752343.1">
    <property type="nucleotide sequence ID" value="NZ_JAGSGC010000006.1"/>
</dbReference>
<feature type="domain" description="Peptidase C-terminal archaeal/bacterial" evidence="11">
    <location>
        <begin position="432"/>
        <end position="496"/>
    </location>
</feature>
<evidence type="ECO:0000259" key="11">
    <source>
        <dbReference type="Pfam" id="PF04151"/>
    </source>
</evidence>
<dbReference type="SUPFAM" id="SSF89260">
    <property type="entry name" value="Collagen-binding domain"/>
    <property type="match status" value="1"/>
</dbReference>
<evidence type="ECO:0000256" key="10">
    <source>
        <dbReference type="SAM" id="SignalP"/>
    </source>
</evidence>
<dbReference type="GO" id="GO:0006508">
    <property type="term" value="P:proteolysis"/>
    <property type="evidence" value="ECO:0007669"/>
    <property type="project" value="UniProtKB-KW"/>
</dbReference>
<evidence type="ECO:0000256" key="9">
    <source>
        <dbReference type="PIRSR" id="PIRSR036685-2"/>
    </source>
</evidence>
<dbReference type="Pfam" id="PF04151">
    <property type="entry name" value="PPC"/>
    <property type="match status" value="1"/>
</dbReference>
<evidence type="ECO:0000256" key="8">
    <source>
        <dbReference type="PIRSR" id="PIRSR036685-1"/>
    </source>
</evidence>
<keyword evidence="7" id="KW-0865">Zymogen</keyword>
<dbReference type="GO" id="GO:0046872">
    <property type="term" value="F:metal ion binding"/>
    <property type="evidence" value="ECO:0007669"/>
    <property type="project" value="UniProtKB-KW"/>
</dbReference>
<keyword evidence="6 8" id="KW-0862">Zinc</keyword>
<dbReference type="InterPro" id="IPR012189">
    <property type="entry name" value="Pept_M28E_Ap1"/>
</dbReference>
<dbReference type="Pfam" id="PF04389">
    <property type="entry name" value="Peptidase_M28"/>
    <property type="match status" value="1"/>
</dbReference>
<feature type="chain" id="PRO_5001629626" evidence="10">
    <location>
        <begin position="22"/>
        <end position="511"/>
    </location>
</feature>
<evidence type="ECO:0000256" key="3">
    <source>
        <dbReference type="ARBA" id="ARBA00022723"/>
    </source>
</evidence>
<evidence type="ECO:0000256" key="1">
    <source>
        <dbReference type="ARBA" id="ARBA00022438"/>
    </source>
</evidence>
<dbReference type="OrthoDB" id="9789219at2"/>
<feature type="signal peptide" evidence="10">
    <location>
        <begin position="1"/>
        <end position="21"/>
    </location>
</feature>
<dbReference type="FunFam" id="2.60.120.380:FF:000013">
    <property type="entry name" value="Alkaline serine protease"/>
    <property type="match status" value="1"/>
</dbReference>
<dbReference type="InterPro" id="IPR007280">
    <property type="entry name" value="Peptidase_C_arc/bac"/>
</dbReference>
<keyword evidence="3 8" id="KW-0479">Metal-binding</keyword>
<evidence type="ECO:0000256" key="2">
    <source>
        <dbReference type="ARBA" id="ARBA00022670"/>
    </source>
</evidence>
<comment type="caution">
    <text evidence="13">The sequence shown here is derived from an EMBL/GenBank/DDBJ whole genome shotgun (WGS) entry which is preliminary data.</text>
</comment>
<name>A0A066RR70_9GAMM</name>
<dbReference type="SUPFAM" id="SSF53187">
    <property type="entry name" value="Zn-dependent exopeptidases"/>
    <property type="match status" value="1"/>
</dbReference>
<dbReference type="InterPro" id="IPR007484">
    <property type="entry name" value="Peptidase_M28"/>
</dbReference>
<dbReference type="CDD" id="cd03879">
    <property type="entry name" value="M28_AAP"/>
    <property type="match status" value="1"/>
</dbReference>